<evidence type="ECO:0000313" key="3">
    <source>
        <dbReference type="Proteomes" id="UP000183940"/>
    </source>
</evidence>
<accession>A0A1L9QW71</accession>
<dbReference type="Proteomes" id="UP000183940">
    <property type="component" value="Unassembled WGS sequence"/>
</dbReference>
<reference evidence="2" key="1">
    <citation type="submission" date="2016-10" db="EMBL/GenBank/DDBJ databases">
        <title>CRISPR-Cas defence system in Roseofilum reptotaenium: evidence of a bacteriophage-cyanobacterium arms race in the coral black band disease.</title>
        <authorList>
            <person name="Buerger P."/>
            <person name="Wood-Charlson E.M."/>
            <person name="Weynberg K.D."/>
            <person name="Willis B."/>
            <person name="Van Oppen M.J."/>
        </authorList>
    </citation>
    <scope>NUCLEOTIDE SEQUENCE [LARGE SCALE GENOMIC DNA]</scope>
    <source>
        <strain evidence="2">AO1-A</strain>
    </source>
</reference>
<name>A0A1L9QW71_9CYAN</name>
<dbReference type="STRING" id="1925591.BI308_03915"/>
<feature type="transmembrane region" description="Helical" evidence="1">
    <location>
        <begin position="124"/>
        <end position="144"/>
    </location>
</feature>
<evidence type="ECO:0000313" key="2">
    <source>
        <dbReference type="EMBL" id="OJJ26847.1"/>
    </source>
</evidence>
<evidence type="ECO:0000256" key="1">
    <source>
        <dbReference type="SAM" id="Phobius"/>
    </source>
</evidence>
<feature type="transmembrane region" description="Helical" evidence="1">
    <location>
        <begin position="237"/>
        <end position="256"/>
    </location>
</feature>
<comment type="caution">
    <text evidence="2">The sequence shown here is derived from an EMBL/GenBank/DDBJ whole genome shotgun (WGS) entry which is preliminary data.</text>
</comment>
<evidence type="ECO:0008006" key="4">
    <source>
        <dbReference type="Google" id="ProtNLM"/>
    </source>
</evidence>
<feature type="transmembrane region" description="Helical" evidence="1">
    <location>
        <begin position="314"/>
        <end position="333"/>
    </location>
</feature>
<keyword evidence="1" id="KW-1133">Transmembrane helix</keyword>
<organism evidence="2 3">
    <name type="scientific">Roseofilum reptotaenium AO1-A</name>
    <dbReference type="NCBI Taxonomy" id="1925591"/>
    <lineage>
        <taxon>Bacteria</taxon>
        <taxon>Bacillati</taxon>
        <taxon>Cyanobacteriota</taxon>
        <taxon>Cyanophyceae</taxon>
        <taxon>Desertifilales</taxon>
        <taxon>Desertifilaceae</taxon>
        <taxon>Roseofilum</taxon>
    </lineage>
</organism>
<sequence>MIKPNFIKPWLGHIICLMLLVITVCSGTMLYVSSEQYFHFWDFAAYQMWAQQSFTAFSQSWSIGWQELQASFYHNYNKLYTLPLLPGFWLFGDSRLGYILSLAIAYLIPFTLVMGAIATQLIRIYPSIVFWSTVFFTLCIPASWLPTLQGYPDTGAALFIALALWIYLKNIRLKHWWQIPLIGILLTLAFLWRRHFAYSGIALILTLIIQGIVTYFQDKNQASPKVIKNLIQYQIKVALIGLTSFLTLAAIARPYLAMATQRNYNTLYESYVMPYGKLFHQYADFYGLGLLIFSAIGFILAWRSKNQIGIFSHPSYMILLIFYLICAMEWIGILRYMGVQYTLHFTPLMILGLITLIWAMISLIKLPIRNLLIGTVLGYLALNLTLSFTSLGQPLSLTPAKTLVSLHAPPPYRSDYPELVRLMQALHRLAPNQEPLYLVGSSPIFNNSLMVSAEQELYGQDSSQLYILQTPTLDSQDWYPLEQFLQAKYVIIAQPFQHNIAIEETGVEKVIYDLFNENWPIAADFKQLPLEFELENNIKLVIYQRLQDTSAESAWKTFIRMKEVIGDRPGSQENWIILNPNFKVSILPGHTTYTLSTYFNDQNYDQSLDILWIDNLPNPLTLTGLPRFSTDLCPEFSLQFSWISPQGESKTSAGTTFSFYDAPVFELPLERLPEGYLNLSLRVTEPQSFTTPCYLGINQLNLKQNP</sequence>
<feature type="transmembrane region" description="Helical" evidence="1">
    <location>
        <begin position="150"/>
        <end position="168"/>
    </location>
</feature>
<feature type="transmembrane region" description="Helical" evidence="1">
    <location>
        <begin position="345"/>
        <end position="364"/>
    </location>
</feature>
<dbReference type="EMBL" id="MLAW01000004">
    <property type="protein sequence ID" value="OJJ26847.1"/>
    <property type="molecule type" value="Genomic_DNA"/>
</dbReference>
<feature type="transmembrane region" description="Helical" evidence="1">
    <location>
        <begin position="175"/>
        <end position="192"/>
    </location>
</feature>
<protein>
    <recommendedName>
        <fullName evidence="4">Glycosyltransferase RgtA/B/C/D-like domain-containing protein</fullName>
    </recommendedName>
</protein>
<keyword evidence="3" id="KW-1185">Reference proteome</keyword>
<proteinExistence type="predicted"/>
<feature type="transmembrane region" description="Helical" evidence="1">
    <location>
        <begin position="198"/>
        <end position="216"/>
    </location>
</feature>
<keyword evidence="1" id="KW-0812">Transmembrane</keyword>
<gene>
    <name evidence="2" type="ORF">BI308_03915</name>
</gene>
<feature type="transmembrane region" description="Helical" evidence="1">
    <location>
        <begin position="371"/>
        <end position="391"/>
    </location>
</feature>
<feature type="transmembrane region" description="Helical" evidence="1">
    <location>
        <begin position="96"/>
        <end position="117"/>
    </location>
</feature>
<feature type="transmembrane region" description="Helical" evidence="1">
    <location>
        <begin position="285"/>
        <end position="302"/>
    </location>
</feature>
<dbReference type="AlphaFoldDB" id="A0A1L9QW71"/>
<feature type="transmembrane region" description="Helical" evidence="1">
    <location>
        <begin position="12"/>
        <end position="32"/>
    </location>
</feature>
<keyword evidence="1" id="KW-0472">Membrane</keyword>